<dbReference type="Proteomes" id="UP000030017">
    <property type="component" value="Unassembled WGS sequence"/>
</dbReference>
<organism evidence="1 2">
    <name type="scientific">Lysobacter concretionis Ko07 = DSM 16239</name>
    <dbReference type="NCBI Taxonomy" id="1122185"/>
    <lineage>
        <taxon>Bacteria</taxon>
        <taxon>Pseudomonadati</taxon>
        <taxon>Pseudomonadota</taxon>
        <taxon>Gammaproteobacteria</taxon>
        <taxon>Lysobacterales</taxon>
        <taxon>Lysobacteraceae</taxon>
        <taxon>Novilysobacter</taxon>
    </lineage>
</organism>
<dbReference type="AlphaFoldDB" id="A0A0A0END5"/>
<proteinExistence type="predicted"/>
<sequence length="95" mass="10318">MQEQIREGFMVFVSDGEEGVGAVREIRNSPPGLVVYIENTGDFLVPLGAVAAVHSDKVILNCDRLDPALRSAINHARDAEDPFYVAPPEPPEEDG</sequence>
<protein>
    <submittedName>
        <fullName evidence="1">Uncharacterized protein</fullName>
    </submittedName>
</protein>
<reference evidence="1 2" key="1">
    <citation type="submission" date="2013-08" db="EMBL/GenBank/DDBJ databases">
        <title>Genome sequencing of Lysobacter.</title>
        <authorList>
            <person name="Zhang S."/>
            <person name="Wang G."/>
        </authorList>
    </citation>
    <scope>NUCLEOTIDE SEQUENCE [LARGE SCALE GENOMIC DNA]</scope>
    <source>
        <strain evidence="1 2">Ko07</strain>
    </source>
</reference>
<name>A0A0A0END5_9GAMM</name>
<dbReference type="OrthoDB" id="7659036at2"/>
<evidence type="ECO:0000313" key="1">
    <source>
        <dbReference type="EMBL" id="KGM51668.1"/>
    </source>
</evidence>
<dbReference type="RefSeq" id="WP_036193721.1">
    <property type="nucleotide sequence ID" value="NZ_AVPS01000005.1"/>
</dbReference>
<keyword evidence="2" id="KW-1185">Reference proteome</keyword>
<gene>
    <name evidence="1" type="ORF">N792_08275</name>
</gene>
<comment type="caution">
    <text evidence="1">The sequence shown here is derived from an EMBL/GenBank/DDBJ whole genome shotgun (WGS) entry which is preliminary data.</text>
</comment>
<evidence type="ECO:0000313" key="2">
    <source>
        <dbReference type="Proteomes" id="UP000030017"/>
    </source>
</evidence>
<accession>A0A0A0END5</accession>
<dbReference type="EMBL" id="AVPS01000005">
    <property type="protein sequence ID" value="KGM51668.1"/>
    <property type="molecule type" value="Genomic_DNA"/>
</dbReference>
<dbReference type="eggNOG" id="ENOG502ZH30">
    <property type="taxonomic scope" value="Bacteria"/>
</dbReference>